<accession>A0A9W7ERY3</accession>
<feature type="transmembrane region" description="Helical" evidence="6">
    <location>
        <begin position="115"/>
        <end position="139"/>
    </location>
</feature>
<feature type="transmembrane region" description="Helical" evidence="6">
    <location>
        <begin position="342"/>
        <end position="361"/>
    </location>
</feature>
<evidence type="ECO:0000256" key="4">
    <source>
        <dbReference type="ARBA" id="ARBA00023136"/>
    </source>
</evidence>
<evidence type="ECO:0000256" key="1">
    <source>
        <dbReference type="ARBA" id="ARBA00004141"/>
    </source>
</evidence>
<name>A0A9W7ERY3_9STRA</name>
<sequence length="468" mass="50045">MAPREVKKYGSMSPPNSKTSAFSASQGTSFGSTVANLSKICVGTGVLALPYSFAQGGVLCSVFGLAVIAVWNSYSISRLLKCEEIIVSMGFQRRGDVGTFSAIAKEAVGNVGLSLVDYTIVIMMVGVCISYQVAAAGFLANDPTLSFGTAANTVLTAVVLLPISCVPDIGFLSKYSVMGLGAIVISFLVIFYHGYTEYGLSGFGDVPVSTLYPDSLTNLSHWYGVSCFCFGISPMTFNVKDSMSEPSTMNSACRVALLVVFLSYCVIGDGTLLLLTPDGAPGITGDILQSLPAASLMASFVRISMTFVCLVSFPLCMVPAAEVVEGKLFMTGKNSEPTPVHLRVMTRSVLVAVSTTVAALIPSFVLIVSLIGCLCVGLVTFIFPPFFHMMLLKHQREYNRDSKERHSLLDVESHNGEFTDEGAGVIQEEEEERMKKIRLDRVMLVLGVISTIFTTGMTLGSVAESMRT</sequence>
<evidence type="ECO:0000313" key="8">
    <source>
        <dbReference type="EMBL" id="GMH87613.1"/>
    </source>
</evidence>
<feature type="transmembrane region" description="Helical" evidence="6">
    <location>
        <begin position="367"/>
        <end position="387"/>
    </location>
</feature>
<keyword evidence="2 6" id="KW-0812">Transmembrane</keyword>
<keyword evidence="9" id="KW-1185">Reference proteome</keyword>
<dbReference type="GO" id="GO:0015179">
    <property type="term" value="F:L-amino acid transmembrane transporter activity"/>
    <property type="evidence" value="ECO:0007669"/>
    <property type="project" value="TreeGrafter"/>
</dbReference>
<evidence type="ECO:0000259" key="7">
    <source>
        <dbReference type="Pfam" id="PF01490"/>
    </source>
</evidence>
<dbReference type="AlphaFoldDB" id="A0A9W7ERY3"/>
<proteinExistence type="predicted"/>
<dbReference type="InterPro" id="IPR013057">
    <property type="entry name" value="AA_transpt_TM"/>
</dbReference>
<feature type="domain" description="Amino acid transporter transmembrane" evidence="7">
    <location>
        <begin position="27"/>
        <end position="395"/>
    </location>
</feature>
<protein>
    <recommendedName>
        <fullName evidence="7">Amino acid transporter transmembrane domain-containing protein</fullName>
    </recommendedName>
</protein>
<dbReference type="OrthoDB" id="191198at2759"/>
<dbReference type="Pfam" id="PF01490">
    <property type="entry name" value="Aa_trans"/>
    <property type="match status" value="1"/>
</dbReference>
<evidence type="ECO:0000256" key="3">
    <source>
        <dbReference type="ARBA" id="ARBA00022989"/>
    </source>
</evidence>
<keyword evidence="3 6" id="KW-1133">Transmembrane helix</keyword>
<feature type="transmembrane region" description="Helical" evidence="6">
    <location>
        <begin position="175"/>
        <end position="195"/>
    </location>
</feature>
<evidence type="ECO:0000256" key="2">
    <source>
        <dbReference type="ARBA" id="ARBA00022692"/>
    </source>
</evidence>
<comment type="caution">
    <text evidence="8">The sequence shown here is derived from an EMBL/GenBank/DDBJ whole genome shotgun (WGS) entry which is preliminary data.</text>
</comment>
<feature type="transmembrane region" description="Helical" evidence="6">
    <location>
        <begin position="442"/>
        <end position="463"/>
    </location>
</feature>
<evidence type="ECO:0000313" key="9">
    <source>
        <dbReference type="Proteomes" id="UP001165085"/>
    </source>
</evidence>
<organism evidence="8 9">
    <name type="scientific">Triparma strigata</name>
    <dbReference type="NCBI Taxonomy" id="1606541"/>
    <lineage>
        <taxon>Eukaryota</taxon>
        <taxon>Sar</taxon>
        <taxon>Stramenopiles</taxon>
        <taxon>Ochrophyta</taxon>
        <taxon>Bolidophyceae</taxon>
        <taxon>Parmales</taxon>
        <taxon>Triparmaceae</taxon>
        <taxon>Triparma</taxon>
    </lineage>
</organism>
<dbReference type="EMBL" id="BRXY01000331">
    <property type="protein sequence ID" value="GMH87613.1"/>
    <property type="molecule type" value="Genomic_DNA"/>
</dbReference>
<comment type="subcellular location">
    <subcellularLocation>
        <location evidence="1">Membrane</location>
        <topology evidence="1">Multi-pass membrane protein</topology>
    </subcellularLocation>
</comment>
<feature type="transmembrane region" description="Helical" evidence="6">
    <location>
        <begin position="145"/>
        <end position="163"/>
    </location>
</feature>
<keyword evidence="4 6" id="KW-0472">Membrane</keyword>
<evidence type="ECO:0000256" key="6">
    <source>
        <dbReference type="SAM" id="Phobius"/>
    </source>
</evidence>
<gene>
    <name evidence="8" type="ORF">TrST_g5989</name>
</gene>
<feature type="region of interest" description="Disordered" evidence="5">
    <location>
        <begin position="1"/>
        <end position="20"/>
    </location>
</feature>
<reference evidence="9" key="1">
    <citation type="journal article" date="2023" name="Commun. Biol.">
        <title>Genome analysis of Parmales, the sister group of diatoms, reveals the evolutionary specialization of diatoms from phago-mixotrophs to photoautotrophs.</title>
        <authorList>
            <person name="Ban H."/>
            <person name="Sato S."/>
            <person name="Yoshikawa S."/>
            <person name="Yamada K."/>
            <person name="Nakamura Y."/>
            <person name="Ichinomiya M."/>
            <person name="Sato N."/>
            <person name="Blanc-Mathieu R."/>
            <person name="Endo H."/>
            <person name="Kuwata A."/>
            <person name="Ogata H."/>
        </authorList>
    </citation>
    <scope>NUCLEOTIDE SEQUENCE [LARGE SCALE GENOMIC DNA]</scope>
    <source>
        <strain evidence="9">NIES 3701</strain>
    </source>
</reference>
<evidence type="ECO:0000256" key="5">
    <source>
        <dbReference type="SAM" id="MobiDB-lite"/>
    </source>
</evidence>
<feature type="transmembrane region" description="Helical" evidence="6">
    <location>
        <begin position="296"/>
        <end position="321"/>
    </location>
</feature>
<feature type="transmembrane region" description="Helical" evidence="6">
    <location>
        <begin position="251"/>
        <end position="276"/>
    </location>
</feature>
<feature type="transmembrane region" description="Helical" evidence="6">
    <location>
        <begin position="53"/>
        <end position="71"/>
    </location>
</feature>
<dbReference type="PANTHER" id="PTHR22950">
    <property type="entry name" value="AMINO ACID TRANSPORTER"/>
    <property type="match status" value="1"/>
</dbReference>
<dbReference type="Proteomes" id="UP001165085">
    <property type="component" value="Unassembled WGS sequence"/>
</dbReference>
<dbReference type="PANTHER" id="PTHR22950:SF666">
    <property type="entry name" value="VACUOLAR AMINO ACID TRANSPORTER 4"/>
    <property type="match status" value="1"/>
</dbReference>
<feature type="transmembrane region" description="Helical" evidence="6">
    <location>
        <begin position="221"/>
        <end position="239"/>
    </location>
</feature>
<dbReference type="GO" id="GO:0016020">
    <property type="term" value="C:membrane"/>
    <property type="evidence" value="ECO:0007669"/>
    <property type="project" value="UniProtKB-SubCell"/>
</dbReference>